<dbReference type="Pfam" id="PF04231">
    <property type="entry name" value="Endonuclease_1"/>
    <property type="match status" value="1"/>
</dbReference>
<dbReference type="RefSeq" id="WP_159345608.1">
    <property type="nucleotide sequence ID" value="NZ_JBALOT010000065.1"/>
</dbReference>
<dbReference type="InterPro" id="IPR044925">
    <property type="entry name" value="His-Me_finger_sf"/>
</dbReference>
<dbReference type="AlphaFoldDB" id="A0A800NA60"/>
<keyword evidence="1" id="KW-0540">Nuclease</keyword>
<proteinExistence type="predicted"/>
<evidence type="ECO:0000313" key="4">
    <source>
        <dbReference type="Proteomes" id="UP000465778"/>
    </source>
</evidence>
<dbReference type="PANTHER" id="PTHR33607:SF2">
    <property type="entry name" value="ENDONUCLEASE-1"/>
    <property type="match status" value="1"/>
</dbReference>
<dbReference type="EMBL" id="VDEM01000035">
    <property type="protein sequence ID" value="KAF0823255.1"/>
    <property type="molecule type" value="Genomic_DNA"/>
</dbReference>
<comment type="caution">
    <text evidence="3">The sequence shown here is derived from an EMBL/GenBank/DDBJ whole genome shotgun (WGS) entry which is preliminary data.</text>
</comment>
<dbReference type="GO" id="GO:0016787">
    <property type="term" value="F:hydrolase activity"/>
    <property type="evidence" value="ECO:0007669"/>
    <property type="project" value="UniProtKB-KW"/>
</dbReference>
<dbReference type="GO" id="GO:0004519">
    <property type="term" value="F:endonuclease activity"/>
    <property type="evidence" value="ECO:0007669"/>
    <property type="project" value="UniProtKB-KW"/>
</dbReference>
<keyword evidence="3" id="KW-0255">Endonuclease</keyword>
<dbReference type="SUPFAM" id="SSF54060">
    <property type="entry name" value="His-Me finger endonucleases"/>
    <property type="match status" value="1"/>
</dbReference>
<protein>
    <submittedName>
        <fullName evidence="3">Endonuclease I</fullName>
    </submittedName>
</protein>
<sequence length="269" mass="31169">MIKVNSIAAAWTEAQSKYIESVQNEPYYNAEEDIINQEDYYGTLDFEKGDLPEQVHDLLVRTHDRQLDYSPHQYVYPWVDLQENLKLKSLYSGKGIDPLKAIDQDLKLLQTIHEGGFHSNERVIFNTEHVVPQSWFDGRQPMKGDLHHLFACEPACNSMRSNFPYYDFEAYVPEIEAAGVRNGCGMAEQEKFEPEYGKGIAARAVFYFAVRYKKTLLIDENMNMQVLLSWHEENPVTIYEKHRNAAIQALQGNRNPFIDFPEHAKKMLG</sequence>
<reference evidence="3 4" key="1">
    <citation type="journal article" date="2020" name="G3 (Bethesda)">
        <title>Whole Genome Sequencing and Comparative Genomics of Two Nematicidal Bacillus Strains Reveals a Wide Range of Possible Virulence Factors.</title>
        <authorList>
            <person name="Susic N."/>
            <person name="Janezic S."/>
            <person name="Rupnik M."/>
            <person name="Geric Stare B."/>
        </authorList>
    </citation>
    <scope>NUCLEOTIDE SEQUENCE [LARGE SCALE GENOMIC DNA]</scope>
    <source>
        <strain evidence="3 4">I-1582</strain>
    </source>
</reference>
<dbReference type="InterPro" id="IPR007346">
    <property type="entry name" value="Endonuclease-I"/>
</dbReference>
<keyword evidence="2" id="KW-0378">Hydrolase</keyword>
<organism evidence="3 4">
    <name type="scientific">Cytobacillus firmus</name>
    <name type="common">Bacillus firmus</name>
    <dbReference type="NCBI Taxonomy" id="1399"/>
    <lineage>
        <taxon>Bacteria</taxon>
        <taxon>Bacillati</taxon>
        <taxon>Bacillota</taxon>
        <taxon>Bacilli</taxon>
        <taxon>Bacillales</taxon>
        <taxon>Bacillaceae</taxon>
        <taxon>Cytobacillus</taxon>
    </lineage>
</organism>
<accession>A0A800NA60</accession>
<evidence type="ECO:0000256" key="2">
    <source>
        <dbReference type="ARBA" id="ARBA00022801"/>
    </source>
</evidence>
<gene>
    <name evidence="3" type="ORF">KIS1582_2976</name>
</gene>
<evidence type="ECO:0000313" key="3">
    <source>
        <dbReference type="EMBL" id="KAF0823255.1"/>
    </source>
</evidence>
<dbReference type="Proteomes" id="UP000465778">
    <property type="component" value="Unassembled WGS sequence"/>
</dbReference>
<dbReference type="OrthoDB" id="9801679at2"/>
<evidence type="ECO:0000256" key="1">
    <source>
        <dbReference type="ARBA" id="ARBA00022722"/>
    </source>
</evidence>
<dbReference type="PANTHER" id="PTHR33607">
    <property type="entry name" value="ENDONUCLEASE-1"/>
    <property type="match status" value="1"/>
</dbReference>
<name>A0A800NA60_CYTFI</name>